<dbReference type="AlphaFoldDB" id="A0A2P9AEL4"/>
<reference evidence="3" key="1">
    <citation type="submission" date="2016-12" db="EMBL/GenBank/DDBJ databases">
        <authorList>
            <person name="Brunel B."/>
        </authorList>
    </citation>
    <scope>NUCLEOTIDE SEQUENCE [LARGE SCALE GENOMIC DNA]</scope>
</reference>
<keyword evidence="3" id="KW-1185">Reference proteome</keyword>
<feature type="region of interest" description="Disordered" evidence="1">
    <location>
        <begin position="1"/>
        <end position="49"/>
    </location>
</feature>
<name>A0A2P9AEL4_9HYPH</name>
<organism evidence="2 3">
    <name type="scientific">Mesorhizobium delmotii</name>
    <dbReference type="NCBI Taxonomy" id="1631247"/>
    <lineage>
        <taxon>Bacteria</taxon>
        <taxon>Pseudomonadati</taxon>
        <taxon>Pseudomonadota</taxon>
        <taxon>Alphaproteobacteria</taxon>
        <taxon>Hyphomicrobiales</taxon>
        <taxon>Phyllobacteriaceae</taxon>
        <taxon>Mesorhizobium</taxon>
    </lineage>
</organism>
<evidence type="ECO:0000313" key="2">
    <source>
        <dbReference type="EMBL" id="SJM29568.1"/>
    </source>
</evidence>
<evidence type="ECO:0000256" key="1">
    <source>
        <dbReference type="SAM" id="MobiDB-lite"/>
    </source>
</evidence>
<accession>A0A2P9AEL4</accession>
<feature type="compositionally biased region" description="Low complexity" evidence="1">
    <location>
        <begin position="24"/>
        <end position="41"/>
    </location>
</feature>
<protein>
    <submittedName>
        <fullName evidence="2">ATPase</fullName>
    </submittedName>
</protein>
<evidence type="ECO:0000313" key="3">
    <source>
        <dbReference type="Proteomes" id="UP000245698"/>
    </source>
</evidence>
<dbReference type="Proteomes" id="UP000245698">
    <property type="component" value="Unassembled WGS sequence"/>
</dbReference>
<dbReference type="EMBL" id="FUIG01000013">
    <property type="protein sequence ID" value="SJM29568.1"/>
    <property type="molecule type" value="Genomic_DNA"/>
</dbReference>
<proteinExistence type="predicted"/>
<sequence length="49" mass="5088">MFANPAEAFMNSARDIEVTEETPAETVASASETTLDEVAAADADKEVAA</sequence>
<gene>
    <name evidence="2" type="ORF">BQ8482_111498</name>
</gene>